<reference evidence="3" key="2">
    <citation type="submission" date="2022-01" db="EMBL/GenBank/DDBJ databases">
        <authorList>
            <person name="Yamashiro T."/>
            <person name="Shiraishi A."/>
            <person name="Satake H."/>
            <person name="Nakayama K."/>
        </authorList>
    </citation>
    <scope>NUCLEOTIDE SEQUENCE</scope>
</reference>
<evidence type="ECO:0000256" key="1">
    <source>
        <dbReference type="SAM" id="Coils"/>
    </source>
</evidence>
<keyword evidence="4" id="KW-1185">Reference proteome</keyword>
<reference evidence="3" key="1">
    <citation type="journal article" date="2022" name="Int. J. Mol. Sci.">
        <title>Draft Genome of Tanacetum Coccineum: Genomic Comparison of Closely Related Tanacetum-Family Plants.</title>
        <authorList>
            <person name="Yamashiro T."/>
            <person name="Shiraishi A."/>
            <person name="Nakayama K."/>
            <person name="Satake H."/>
        </authorList>
    </citation>
    <scope>NUCLEOTIDE SEQUENCE</scope>
</reference>
<proteinExistence type="predicted"/>
<evidence type="ECO:0000256" key="2">
    <source>
        <dbReference type="SAM" id="MobiDB-lite"/>
    </source>
</evidence>
<protein>
    <recommendedName>
        <fullName evidence="5">Transposase (Putative), gypsy type</fullName>
    </recommendedName>
</protein>
<evidence type="ECO:0008006" key="5">
    <source>
        <dbReference type="Google" id="ProtNLM"/>
    </source>
</evidence>
<evidence type="ECO:0000313" key="3">
    <source>
        <dbReference type="EMBL" id="GJT02108.1"/>
    </source>
</evidence>
<feature type="coiled-coil region" evidence="1">
    <location>
        <begin position="121"/>
        <end position="148"/>
    </location>
</feature>
<evidence type="ECO:0000313" key="4">
    <source>
        <dbReference type="Proteomes" id="UP001151760"/>
    </source>
</evidence>
<comment type="caution">
    <text evidence="3">The sequence shown here is derived from an EMBL/GenBank/DDBJ whole genome shotgun (WGS) entry which is preliminary data.</text>
</comment>
<feature type="region of interest" description="Disordered" evidence="2">
    <location>
        <begin position="410"/>
        <end position="439"/>
    </location>
</feature>
<dbReference type="Proteomes" id="UP001151760">
    <property type="component" value="Unassembled WGS sequence"/>
</dbReference>
<keyword evidence="1" id="KW-0175">Coiled coil</keyword>
<sequence length="439" mass="47565">MDYDQLFAEFNVGAARQTCLSAEVRLRSEHNLRERKKFKRKCARHTDLLKEKDTEIAISVVEAAEAARVSELNSLKDQTTTLEAEKSTLEGQIATLESATVIKDTVLASSNAKITKLTQDMSNYQLSCDELSIKAASLESERDGLVDQDAQVKVLSDRVAEPDSELVGMAVHLDEEFYPRFLTNIDGRRWVIGHGLRLAVMKCLQSTKYVTALGTALGLAIDKGMQTGLVAGIDHGKAGRSVTDVATYDPSVEAKYVSTVLAFRDLDFNLLSQLESQKDTSIADITSLLCLEGPSAETPMGSQLQPSYEQLLLPIHRKEDNVVIGETSLSDSLDAVHAHVQKIKEGASSRRLSISDAMGPLVDPLSSENLVGEASTSRVPTTVAATTALVVANVNSVAPISVTDYGVLDAEPQPEASHSPKVVFEKEDLDTTPDHPSAR</sequence>
<gene>
    <name evidence="3" type="ORF">Tco_0823277</name>
</gene>
<organism evidence="3 4">
    <name type="scientific">Tanacetum coccineum</name>
    <dbReference type="NCBI Taxonomy" id="301880"/>
    <lineage>
        <taxon>Eukaryota</taxon>
        <taxon>Viridiplantae</taxon>
        <taxon>Streptophyta</taxon>
        <taxon>Embryophyta</taxon>
        <taxon>Tracheophyta</taxon>
        <taxon>Spermatophyta</taxon>
        <taxon>Magnoliopsida</taxon>
        <taxon>eudicotyledons</taxon>
        <taxon>Gunneridae</taxon>
        <taxon>Pentapetalae</taxon>
        <taxon>asterids</taxon>
        <taxon>campanulids</taxon>
        <taxon>Asterales</taxon>
        <taxon>Asteraceae</taxon>
        <taxon>Asteroideae</taxon>
        <taxon>Anthemideae</taxon>
        <taxon>Anthemidinae</taxon>
        <taxon>Tanacetum</taxon>
    </lineage>
</organism>
<dbReference type="EMBL" id="BQNB010012322">
    <property type="protein sequence ID" value="GJT02108.1"/>
    <property type="molecule type" value="Genomic_DNA"/>
</dbReference>
<accession>A0ABQ5AIE5</accession>
<name>A0ABQ5AIE5_9ASTR</name>